<feature type="domain" description="Big-1" evidence="3">
    <location>
        <begin position="1176"/>
        <end position="1283"/>
    </location>
</feature>
<gene>
    <name evidence="4" type="ORF">TPSD3_03095</name>
</gene>
<accession>A0A251XAR5</accession>
<dbReference type="GO" id="GO:0009279">
    <property type="term" value="C:cell outer membrane"/>
    <property type="evidence" value="ECO:0007669"/>
    <property type="project" value="TreeGrafter"/>
</dbReference>
<feature type="domain" description="Big-1" evidence="3">
    <location>
        <begin position="730"/>
        <end position="827"/>
    </location>
</feature>
<dbReference type="SUPFAM" id="SSF49373">
    <property type="entry name" value="Invasin/intimin cell-adhesion fragments"/>
    <property type="match status" value="9"/>
</dbReference>
<protein>
    <recommendedName>
        <fullName evidence="3">Big-1 domain-containing protein</fullName>
    </recommendedName>
</protein>
<keyword evidence="5" id="KW-1185">Reference proteome</keyword>
<dbReference type="PROSITE" id="PS51127">
    <property type="entry name" value="BIG1"/>
    <property type="match status" value="4"/>
</dbReference>
<dbReference type="PANTHER" id="PTHR39576">
    <property type="entry name" value="ATTACHING AND EFFACING PROTEIN HOMOLOG-RELATED-RELATED"/>
    <property type="match status" value="1"/>
</dbReference>
<evidence type="ECO:0000256" key="2">
    <source>
        <dbReference type="SAM" id="MobiDB-lite"/>
    </source>
</evidence>
<sequence length="1823" mass="187161">MHMWKALNIRWLLTTFLLLLLAGCGGGSDGNPSGLLSGSTNTDGGNVDGGGSDTDSVVTSITPILRGVSAVPVGRDRADYTLTAFELFDPDTTGSDGPFPPVIPGVSVNLSVTGDAYFAHNGLKSLDVRTDGTGQAFFSLVNKTHERVLLSYKAVGRYSGGITYPIYFGAQSKVSLSHSATPADGTSSVKLVATALESSGRPIVDIPVTVSTPDSFATVTVAEGVTDTQGKFITEISNTVPQLIQVRTTVGGVPFVNPISFTSTASTDDGNGGSAPIGSNLDRIDVLVVSNNVVPNARDQASIVVVARNEAGVPIRNLPIGVSSNSGTAILSVPNGETGQFFVLGNTGSTGNFTVNIRNTKAETVKLTAAFNRVTSEEETVISSDDIEIIFQNVEATAGVAVSEITLEAPIQNPNPAKANGRDTITLSGMAKLSDGKPAGGVSVSLISSGGSARFPANVTTNQAGIFFATFTDSVAESFTVRGVVGSVSSTPTTLTFAAVPETPAGEVPIVPSSLSLLVSPAQQEVGKSTTLTVIARDSGQSPLAGVTLNVSARGGTSNSAIFDFTGELVTGTNGTVTFTVSNAQQGSFDVTVTSKNGGLSATQQVTFVPPDAVQQTVPATLTLLSNIKQAVINEPIQLTAIALNADQSPLADVKLRVSVAGATGNSAVFDFADSNDLTTSANGTVTFAVTNPIAGLFDVVAVAIGGGPTATQTLSFTDPSVTVGTPIARLDVSVRNNNQPADGSSEILVEAVALTASGEPIPDANITLLTDSGNAGATLIDPAKGKTNPNGYFTAAVTSSTAGTVKLTVLADNLQTTPPVVELNFRSTTDPVVTTPVARLDVSVRNNNQPADGASEVIVEAVALTASGEPIPNANITLLTDSGNAGATLINPAKGKTNVNGYFTAVVTSSTAGTVKLTVLADNLQTNPPVVQLNFTTSSQVNPDSIELRAEPAQQVANGAAGIVLIATPRDARGVPIAGIDVEILVTSSNFAELSFPGPAGITNAIGEYRTIVTSSKAGTFTLKPVVKNVPLPEAKSRPITIEFTAVTGRELQQLVLNVVDNQQNAGIANFAKLLTLARASDGSPLGDISVILRVTPAPNVPNVADSVIFQEKTGFQGKTSVTTGVFETGVSNPQAGTFQVQAFEALDGGRTGITSNAVLVTFTTPAGGVPDVESLTLLTDRTQINSADGSDTGAVITALVRDVNNNPVAGANVSFSSNSGEIRTIQIAGSTALAGITDASGRAQARLTSTTNKDNRTITVTAKVSRPNGSVLEQTIPIDVVGTVLSISGSSSVTIGDRPVFTISLRDSANVGIANQTLQVTVTRDDNSQPSFVGTIGSGSQSSTATVTTNALGRVDVEVIAGVAGVDKITVTRPNVTAITPASAILTVSGDNLTVVPATGSATCLSIGTDAESGSPSCQILLNTSQRFNITWTSSGQAVTGANGEIIEISATRGNLNRTRIEPPFLIPGESTISFSIQANNTGAARIVVRGIRPVGISPTVEFNVEFVAVNANHITAQANPPVIGTNQGDSTTQQSEITAVVRDTNGNLVKGRVVNFNLNDITGGRLTRSAVETNSFGEATTIYIAGSTSSASGGVVITASVAGNNPDNSPLPNPAEVKLTVAQRSVFVSVASGNVIQKTDGGTRYVLPHTVLVTDSNGTPVENSEVTLSIWVENYIRPVHNSVGVTVGYALCKNEDQNRNGVLDPGEDADSSGRLEPGGVITVDNLRLTTDAAGFKDFNVMYAIQYATWLYNVELMARTSTAGSEATAIVPVRTPCLAKEEKTCPVNNPFSGVEPDKFGGICAACRQEPDADGNMVVVCE</sequence>
<dbReference type="Gene3D" id="2.60.40.10">
    <property type="entry name" value="Immunoglobulins"/>
    <property type="match status" value="9"/>
</dbReference>
<organism evidence="4 5">
    <name type="scientific">Thioflexithrix psekupsensis</name>
    <dbReference type="NCBI Taxonomy" id="1570016"/>
    <lineage>
        <taxon>Bacteria</taxon>
        <taxon>Pseudomonadati</taxon>
        <taxon>Pseudomonadota</taxon>
        <taxon>Gammaproteobacteria</taxon>
        <taxon>Thiotrichales</taxon>
        <taxon>Thioflexithrix</taxon>
    </lineage>
</organism>
<dbReference type="InterPro" id="IPR051715">
    <property type="entry name" value="Intimin-Invasin_domain"/>
</dbReference>
<dbReference type="InterPro" id="IPR003344">
    <property type="entry name" value="Big_1_dom"/>
</dbReference>
<comment type="caution">
    <text evidence="4">The sequence shown here is derived from an EMBL/GenBank/DDBJ whole genome shotgun (WGS) entry which is preliminary data.</text>
</comment>
<dbReference type="EMBL" id="MSLT01000006">
    <property type="protein sequence ID" value="OUD15521.1"/>
    <property type="molecule type" value="Genomic_DNA"/>
</dbReference>
<feature type="compositionally biased region" description="Low complexity" evidence="2">
    <location>
        <begin position="34"/>
        <end position="45"/>
    </location>
</feature>
<evidence type="ECO:0000259" key="3">
    <source>
        <dbReference type="PROSITE" id="PS51127"/>
    </source>
</evidence>
<reference evidence="4 5" key="1">
    <citation type="submission" date="2016-12" db="EMBL/GenBank/DDBJ databases">
        <title>Thioflexothrix psekupsii D3 genome sequencing and assembly.</title>
        <authorList>
            <person name="Fomenkov A."/>
            <person name="Vincze T."/>
            <person name="Grabovich M."/>
            <person name="Anton B.P."/>
            <person name="Dubinina G."/>
            <person name="Orlova M."/>
            <person name="Belousova E."/>
            <person name="Roberts R.J."/>
        </authorList>
    </citation>
    <scope>NUCLEOTIDE SEQUENCE [LARGE SCALE GENOMIC DNA]</scope>
    <source>
        <strain evidence="4">D3</strain>
    </source>
</reference>
<dbReference type="InterPro" id="IPR013783">
    <property type="entry name" value="Ig-like_fold"/>
</dbReference>
<dbReference type="RefSeq" id="WP_086487117.1">
    <property type="nucleotide sequence ID" value="NZ_MSLT01000006.1"/>
</dbReference>
<dbReference type="Pfam" id="PF02369">
    <property type="entry name" value="Big_1"/>
    <property type="match status" value="6"/>
</dbReference>
<dbReference type="OrthoDB" id="5620247at2"/>
<feature type="domain" description="Big-1" evidence="3">
    <location>
        <begin position="840"/>
        <end position="937"/>
    </location>
</feature>
<dbReference type="SMART" id="SM00634">
    <property type="entry name" value="BID_1"/>
    <property type="match status" value="9"/>
</dbReference>
<comment type="similarity">
    <text evidence="1">Belongs to the intimin/invasin family.</text>
</comment>
<feature type="domain" description="Big-1" evidence="3">
    <location>
        <begin position="514"/>
        <end position="609"/>
    </location>
</feature>
<dbReference type="InterPro" id="IPR008964">
    <property type="entry name" value="Invasin/intimin_cell_adhesion"/>
</dbReference>
<dbReference type="Proteomes" id="UP000194798">
    <property type="component" value="Unassembled WGS sequence"/>
</dbReference>
<name>A0A251XAR5_9GAMM</name>
<evidence type="ECO:0000313" key="5">
    <source>
        <dbReference type="Proteomes" id="UP000194798"/>
    </source>
</evidence>
<dbReference type="PROSITE" id="PS51257">
    <property type="entry name" value="PROKAR_LIPOPROTEIN"/>
    <property type="match status" value="1"/>
</dbReference>
<feature type="region of interest" description="Disordered" evidence="2">
    <location>
        <begin position="34"/>
        <end position="53"/>
    </location>
</feature>
<dbReference type="PANTHER" id="PTHR39576:SF1">
    <property type="entry name" value="INVASIN"/>
    <property type="match status" value="1"/>
</dbReference>
<proteinExistence type="inferred from homology"/>
<evidence type="ECO:0000256" key="1">
    <source>
        <dbReference type="ARBA" id="ARBA00010116"/>
    </source>
</evidence>
<evidence type="ECO:0000313" key="4">
    <source>
        <dbReference type="EMBL" id="OUD15521.1"/>
    </source>
</evidence>